<dbReference type="AlphaFoldDB" id="A0A1N7H244"/>
<keyword evidence="2" id="KW-1185">Reference proteome</keyword>
<organism evidence="1 2">
    <name type="scientific">Natronorubrum thiooxidans</name>
    <dbReference type="NCBI Taxonomy" id="308853"/>
    <lineage>
        <taxon>Archaea</taxon>
        <taxon>Methanobacteriati</taxon>
        <taxon>Methanobacteriota</taxon>
        <taxon>Stenosarchaea group</taxon>
        <taxon>Halobacteria</taxon>
        <taxon>Halobacteriales</taxon>
        <taxon>Natrialbaceae</taxon>
        <taxon>Natronorubrum</taxon>
    </lineage>
</organism>
<gene>
    <name evidence="1" type="ORF">SAMN05421752_12124</name>
</gene>
<evidence type="ECO:0000313" key="2">
    <source>
        <dbReference type="Proteomes" id="UP000185936"/>
    </source>
</evidence>
<name>A0A1N7H244_9EURY</name>
<reference evidence="2" key="1">
    <citation type="submission" date="2017-01" db="EMBL/GenBank/DDBJ databases">
        <authorList>
            <person name="Varghese N."/>
            <person name="Submissions S."/>
        </authorList>
    </citation>
    <scope>NUCLEOTIDE SEQUENCE [LARGE SCALE GENOMIC DNA]</scope>
    <source>
        <strain evidence="2">type strain: HArc-</strain>
    </source>
</reference>
<dbReference type="RefSeq" id="WP_143823948.1">
    <property type="nucleotide sequence ID" value="NZ_FTNR01000021.1"/>
</dbReference>
<evidence type="ECO:0000313" key="1">
    <source>
        <dbReference type="EMBL" id="SIS18901.1"/>
    </source>
</evidence>
<proteinExistence type="predicted"/>
<sequence length="232" mass="26087">MNDKRSSSTMQKSNIEASKLAELVESVSENRDTERIKPDNIFREISAHPIGSKLRLEFDLHIGEAECDEIVPGDLERSVLDESTVVALAAEEDATKLREAVSNRMYDAIVRGVTQGLNGDFDGVRHRLDRYAFCTERHQFKEENGSATFIVPLGTLWDVTKQLREVTIHDTLENEVYNVVTVHGDGVVVELKEGGNTAQEERFPIFGNEGIRSSRYVFPNQSHDDLPDILVN</sequence>
<accession>A0A1N7H244</accession>
<protein>
    <submittedName>
        <fullName evidence="1">Uncharacterized protein</fullName>
    </submittedName>
</protein>
<dbReference type="EMBL" id="FTNR01000021">
    <property type="protein sequence ID" value="SIS18901.1"/>
    <property type="molecule type" value="Genomic_DNA"/>
</dbReference>
<dbReference type="Proteomes" id="UP000185936">
    <property type="component" value="Unassembled WGS sequence"/>
</dbReference>